<evidence type="ECO:0000256" key="10">
    <source>
        <dbReference type="ARBA" id="ARBA00023157"/>
    </source>
</evidence>
<dbReference type="GO" id="GO:0030246">
    <property type="term" value="F:carbohydrate binding"/>
    <property type="evidence" value="ECO:0007669"/>
    <property type="project" value="UniProtKB-KW"/>
</dbReference>
<accession>A0A7M7MHB8</accession>
<evidence type="ECO:0000256" key="15">
    <source>
        <dbReference type="SAM" id="SignalP"/>
    </source>
</evidence>
<keyword evidence="3 13" id="KW-0645">Protease</keyword>
<dbReference type="Pfam" id="PF00089">
    <property type="entry name" value="Trypsin"/>
    <property type="match status" value="1"/>
</dbReference>
<dbReference type="EnsemblMetazoa" id="XM_022806434">
    <property type="protein sequence ID" value="XP_022662169"/>
    <property type="gene ID" value="LOC111250747"/>
</dbReference>
<keyword evidence="9" id="KW-0130">Cell adhesion</keyword>
<dbReference type="CDD" id="cd00190">
    <property type="entry name" value="Tryp_SPc"/>
    <property type="match status" value="1"/>
</dbReference>
<feature type="signal peptide" evidence="15">
    <location>
        <begin position="1"/>
        <end position="21"/>
    </location>
</feature>
<dbReference type="PRINTS" id="PR00722">
    <property type="entry name" value="CHYMOTRYPSIN"/>
</dbReference>
<keyword evidence="1" id="KW-0245">EGF-like domain</keyword>
<dbReference type="OMA" id="FNECERA"/>
<evidence type="ECO:0000256" key="14">
    <source>
        <dbReference type="SAM" id="MobiDB-lite"/>
    </source>
</evidence>
<dbReference type="GO" id="GO:0007155">
    <property type="term" value="P:cell adhesion"/>
    <property type="evidence" value="ECO:0007669"/>
    <property type="project" value="UniProtKB-KW"/>
</dbReference>
<dbReference type="GO" id="GO:0004252">
    <property type="term" value="F:serine-type endopeptidase activity"/>
    <property type="evidence" value="ECO:0007669"/>
    <property type="project" value="InterPro"/>
</dbReference>
<protein>
    <recommendedName>
        <fullName evidence="12">limulus clotting factor C</fullName>
        <ecNumber evidence="12">3.4.21.84</ecNumber>
    </recommendedName>
</protein>
<evidence type="ECO:0000256" key="1">
    <source>
        <dbReference type="ARBA" id="ARBA00022536"/>
    </source>
</evidence>
<dbReference type="AlphaFoldDB" id="A0A7M7MHB8"/>
<evidence type="ECO:0000256" key="6">
    <source>
        <dbReference type="ARBA" id="ARBA00022801"/>
    </source>
</evidence>
<dbReference type="PANTHER" id="PTHR24252">
    <property type="entry name" value="ACROSIN-RELATED"/>
    <property type="match status" value="1"/>
</dbReference>
<dbReference type="PROSITE" id="PS00134">
    <property type="entry name" value="TRYPSIN_HIS"/>
    <property type="match status" value="1"/>
</dbReference>
<dbReference type="RefSeq" id="XP_022662169.1">
    <property type="nucleotide sequence ID" value="XM_022806434.1"/>
</dbReference>
<organism evidence="17 18">
    <name type="scientific">Varroa destructor</name>
    <name type="common">Honeybee mite</name>
    <dbReference type="NCBI Taxonomy" id="109461"/>
    <lineage>
        <taxon>Eukaryota</taxon>
        <taxon>Metazoa</taxon>
        <taxon>Ecdysozoa</taxon>
        <taxon>Arthropoda</taxon>
        <taxon>Chelicerata</taxon>
        <taxon>Arachnida</taxon>
        <taxon>Acari</taxon>
        <taxon>Parasitiformes</taxon>
        <taxon>Mesostigmata</taxon>
        <taxon>Gamasina</taxon>
        <taxon>Dermanyssoidea</taxon>
        <taxon>Varroidae</taxon>
        <taxon>Varroa</taxon>
    </lineage>
</organism>
<keyword evidence="6 13" id="KW-0378">Hydrolase</keyword>
<keyword evidence="5" id="KW-0430">Lectin</keyword>
<name>A0A7M7MHB8_VARDE</name>
<evidence type="ECO:0000256" key="8">
    <source>
        <dbReference type="ARBA" id="ARBA00022825"/>
    </source>
</evidence>
<evidence type="ECO:0000256" key="11">
    <source>
        <dbReference type="ARBA" id="ARBA00052079"/>
    </source>
</evidence>
<dbReference type="EC" id="3.4.21.84" evidence="12"/>
<dbReference type="FunFam" id="2.40.10.10:FF:000120">
    <property type="entry name" value="Putative serine protease"/>
    <property type="match status" value="1"/>
</dbReference>
<dbReference type="InterPro" id="IPR043504">
    <property type="entry name" value="Peptidase_S1_PA_chymotrypsin"/>
</dbReference>
<dbReference type="GO" id="GO:0042381">
    <property type="term" value="P:hemolymph coagulation"/>
    <property type="evidence" value="ECO:0007669"/>
    <property type="project" value="UniProtKB-KW"/>
</dbReference>
<comment type="catalytic activity">
    <reaction evidence="11">
        <text>Selective cleavage of 103-Arg-|-Ser-104 and 124-Ile-|-Ile-125 bonds in Limulus clotting factor B to form activated factor B. Cleavage of -Pro-Arg-|-Xaa- bonds in synthetic substrates.</text>
        <dbReference type="EC" id="3.4.21.84"/>
    </reaction>
</comment>
<evidence type="ECO:0000313" key="18">
    <source>
        <dbReference type="Proteomes" id="UP000594260"/>
    </source>
</evidence>
<evidence type="ECO:0000256" key="5">
    <source>
        <dbReference type="ARBA" id="ARBA00022734"/>
    </source>
</evidence>
<sequence>MRSVDPITLFVAIALWTELQSKCGARYLYPTFFVRGGLKVDKHEFPWQVSIQRYLNNMPEPRWVHQCGGSILSETWILTAAHCINFNLRDTPVKVVAGVDHLYSQESGLQTSNVLKAISHPLYDSQGVQNDIALVELFDPLKLNNSTVCPIHLPSKESQNFEGLTCMATGWGRTSEYGDQSKKLLKVALPVLNSTVCQNKYKKVLKTALETFAATKICAGRLDKDGYGVCQGDSGGPLTCSVNYTMGSQSRNVLVLAGVNSFAKRCGSIVYPPVFTRVSHYLKWIRQVARLSCLRRFSTHAESKSKEEKRLKMNVPLGHPDRMKSKMVPRPLQKHLGVPGFNSRLCHGNIELRMTVTQLKRSIFIRDSSEDVTRLSTHNNIIVPSICLCISKCSGFESRSLLREKGGTSKRRGSITSVTEKEASS</sequence>
<dbReference type="SUPFAM" id="SSF50494">
    <property type="entry name" value="Trypsin-like serine proteases"/>
    <property type="match status" value="1"/>
</dbReference>
<evidence type="ECO:0000256" key="3">
    <source>
        <dbReference type="ARBA" id="ARBA00022670"/>
    </source>
</evidence>
<evidence type="ECO:0000256" key="13">
    <source>
        <dbReference type="RuleBase" id="RU363034"/>
    </source>
</evidence>
<dbReference type="SMART" id="SM00020">
    <property type="entry name" value="Tryp_SPc"/>
    <property type="match status" value="1"/>
</dbReference>
<keyword evidence="2" id="KW-0768">Sushi</keyword>
<evidence type="ECO:0000256" key="4">
    <source>
        <dbReference type="ARBA" id="ARBA00022729"/>
    </source>
</evidence>
<feature type="region of interest" description="Disordered" evidence="14">
    <location>
        <begin position="404"/>
        <end position="425"/>
    </location>
</feature>
<evidence type="ECO:0000259" key="16">
    <source>
        <dbReference type="PROSITE" id="PS50240"/>
    </source>
</evidence>
<reference evidence="17" key="1">
    <citation type="submission" date="2021-01" db="UniProtKB">
        <authorList>
            <consortium name="EnsemblMetazoa"/>
        </authorList>
    </citation>
    <scope>IDENTIFICATION</scope>
</reference>
<dbReference type="InterPro" id="IPR033116">
    <property type="entry name" value="TRYPSIN_SER"/>
</dbReference>
<dbReference type="GO" id="GO:0006508">
    <property type="term" value="P:proteolysis"/>
    <property type="evidence" value="ECO:0007669"/>
    <property type="project" value="UniProtKB-KW"/>
</dbReference>
<dbReference type="PROSITE" id="PS00135">
    <property type="entry name" value="TRYPSIN_SER"/>
    <property type="match status" value="1"/>
</dbReference>
<dbReference type="InterPro" id="IPR001314">
    <property type="entry name" value="Peptidase_S1A"/>
</dbReference>
<proteinExistence type="predicted"/>
<feature type="domain" description="Peptidase S1" evidence="16">
    <location>
        <begin position="34"/>
        <end position="290"/>
    </location>
</feature>
<dbReference type="InterPro" id="IPR018114">
    <property type="entry name" value="TRYPSIN_HIS"/>
</dbReference>
<keyword evidence="7" id="KW-0353">Hemolymph clotting</keyword>
<dbReference type="Gene3D" id="2.40.10.10">
    <property type="entry name" value="Trypsin-like serine proteases"/>
    <property type="match status" value="1"/>
</dbReference>
<dbReference type="PROSITE" id="PS50240">
    <property type="entry name" value="TRYPSIN_DOM"/>
    <property type="match status" value="1"/>
</dbReference>
<keyword evidence="4 15" id="KW-0732">Signal</keyword>
<keyword evidence="10" id="KW-1015">Disulfide bond</keyword>
<feature type="chain" id="PRO_5029578942" description="limulus clotting factor C" evidence="15">
    <location>
        <begin position="22"/>
        <end position="425"/>
    </location>
</feature>
<evidence type="ECO:0000256" key="2">
    <source>
        <dbReference type="ARBA" id="ARBA00022659"/>
    </source>
</evidence>
<keyword evidence="18" id="KW-1185">Reference proteome</keyword>
<evidence type="ECO:0000313" key="17">
    <source>
        <dbReference type="EnsemblMetazoa" id="XP_022662169"/>
    </source>
</evidence>
<dbReference type="PANTHER" id="PTHR24252:SF7">
    <property type="entry name" value="HYALIN"/>
    <property type="match status" value="1"/>
</dbReference>
<dbReference type="InterPro" id="IPR009003">
    <property type="entry name" value="Peptidase_S1_PA"/>
</dbReference>
<evidence type="ECO:0000256" key="9">
    <source>
        <dbReference type="ARBA" id="ARBA00022889"/>
    </source>
</evidence>
<keyword evidence="8 13" id="KW-0720">Serine protease</keyword>
<evidence type="ECO:0000256" key="12">
    <source>
        <dbReference type="ARBA" id="ARBA00066707"/>
    </source>
</evidence>
<dbReference type="Proteomes" id="UP000594260">
    <property type="component" value="Unplaced"/>
</dbReference>
<dbReference type="OrthoDB" id="6486418at2759"/>
<evidence type="ECO:0000256" key="7">
    <source>
        <dbReference type="ARBA" id="ARBA00022820"/>
    </source>
</evidence>
<dbReference type="GeneID" id="111250747"/>
<dbReference type="InterPro" id="IPR001254">
    <property type="entry name" value="Trypsin_dom"/>
</dbReference>